<dbReference type="RefSeq" id="WP_052605314.1">
    <property type="nucleotide sequence ID" value="NZ_JXYS01000036.1"/>
</dbReference>
<accession>A0A0D8HHY5</accession>
<evidence type="ECO:0000313" key="3">
    <source>
        <dbReference type="Proteomes" id="UP000032360"/>
    </source>
</evidence>
<dbReference type="Proteomes" id="UP000032360">
    <property type="component" value="Unassembled WGS sequence"/>
</dbReference>
<dbReference type="AlphaFoldDB" id="A0A0D8HHY5"/>
<dbReference type="PANTHER" id="PTHR33295:SF18">
    <property type="entry name" value="AAA+ ATPASE DOMAIN-CONTAINING PROTEIN"/>
    <property type="match status" value="1"/>
</dbReference>
<dbReference type="PANTHER" id="PTHR33295">
    <property type="entry name" value="ATPASE"/>
    <property type="match status" value="1"/>
</dbReference>
<organism evidence="2 3">
    <name type="scientific">Acidithrix ferrooxidans</name>
    <dbReference type="NCBI Taxonomy" id="1280514"/>
    <lineage>
        <taxon>Bacteria</taxon>
        <taxon>Bacillati</taxon>
        <taxon>Actinomycetota</taxon>
        <taxon>Acidimicrobiia</taxon>
        <taxon>Acidimicrobiales</taxon>
        <taxon>Acidimicrobiaceae</taxon>
        <taxon>Acidithrix</taxon>
    </lineage>
</organism>
<dbReference type="STRING" id="1280514.AXFE_15930"/>
<dbReference type="InterPro" id="IPR041682">
    <property type="entry name" value="AAA_14"/>
</dbReference>
<dbReference type="EMBL" id="JXYS01000036">
    <property type="protein sequence ID" value="KJF17533.1"/>
    <property type="molecule type" value="Genomic_DNA"/>
</dbReference>
<proteinExistence type="predicted"/>
<dbReference type="Pfam" id="PF13173">
    <property type="entry name" value="AAA_14"/>
    <property type="match status" value="1"/>
</dbReference>
<keyword evidence="3" id="KW-1185">Reference proteome</keyword>
<feature type="domain" description="AAA" evidence="1">
    <location>
        <begin position="54"/>
        <end position="191"/>
    </location>
</feature>
<evidence type="ECO:0000259" key="1">
    <source>
        <dbReference type="Pfam" id="PF13173"/>
    </source>
</evidence>
<dbReference type="OrthoDB" id="9771844at2"/>
<sequence>MVVNEGQVAEAVRRDSPWWRSPHWAATDRDMLEAAGSQIDYYPLSLANIRSGGLYMLYGPRRVGKTVLVKRSIQALLAQGVNPLQIIRVTVDGWQANRLGTLYEYVVRVLTSSVGDGPRYWFIDEVTACRGQWWSVVKNLRDNTHFGDDCVVLTGSTNQDLDEAIKAFAGRRGPVDDPDRCLLPMNFGEFCHSLSIDLPSVAGLRADELMSARARETWMALAPYTDDLVAAWQTYLEVGGYPKAVGEWRRTNQVAVPTWQALWDVVRGDAITSGMNEVILGAVINGIGVRLSSPTAISGFAEEVGVARETLMKRIDALASAFLVWRNPRADNSGNADLRKQGKLYFLDPLVAKLPQLVNGRSQVDVTRLNEQQLGVALLQWNERVRPGSVRSGDWITHYRNASSEVDFVGKCADLGTRMTPIEGKYVSDSWRQEALGLRNSAIGTGILATRDILDATEGEAVWAVPSSFLAFALSFSGK</sequence>
<dbReference type="SUPFAM" id="SSF52540">
    <property type="entry name" value="P-loop containing nucleoside triphosphate hydrolases"/>
    <property type="match status" value="1"/>
</dbReference>
<dbReference type="InterPro" id="IPR027417">
    <property type="entry name" value="P-loop_NTPase"/>
</dbReference>
<comment type="caution">
    <text evidence="2">The sequence shown here is derived from an EMBL/GenBank/DDBJ whole genome shotgun (WGS) entry which is preliminary data.</text>
</comment>
<gene>
    <name evidence="2" type="ORF">AXFE_15930</name>
</gene>
<reference evidence="2 3" key="1">
    <citation type="submission" date="2015-01" db="EMBL/GenBank/DDBJ databases">
        <title>Draft genome of the acidophilic iron oxidizer Acidithrix ferrooxidans strain Py-F3.</title>
        <authorList>
            <person name="Poehlein A."/>
            <person name="Eisen S."/>
            <person name="Schloemann M."/>
            <person name="Johnson B.D."/>
            <person name="Daniel R."/>
            <person name="Muehling M."/>
        </authorList>
    </citation>
    <scope>NUCLEOTIDE SEQUENCE [LARGE SCALE GENOMIC DNA]</scope>
    <source>
        <strain evidence="2 3">Py-F3</strain>
    </source>
</reference>
<evidence type="ECO:0000313" key="2">
    <source>
        <dbReference type="EMBL" id="KJF17533.1"/>
    </source>
</evidence>
<name>A0A0D8HHY5_9ACTN</name>
<protein>
    <recommendedName>
        <fullName evidence="1">AAA domain-containing protein</fullName>
    </recommendedName>
</protein>